<accession>A0A1Y0IIW7</accession>
<reference evidence="3" key="1">
    <citation type="submission" date="2017-05" db="EMBL/GenBank/DDBJ databases">
        <authorList>
            <person name="Sung H."/>
        </authorList>
    </citation>
    <scope>NUCLEOTIDE SEQUENCE [LARGE SCALE GENOMIC DNA]</scope>
    <source>
        <strain evidence="3">AR23208</strain>
    </source>
</reference>
<name>A0A1Y0IIW7_9BACL</name>
<evidence type="ECO:0000313" key="2">
    <source>
        <dbReference type="EMBL" id="ARU60451.1"/>
    </source>
</evidence>
<evidence type="ECO:0000256" key="1">
    <source>
        <dbReference type="SAM" id="Phobius"/>
    </source>
</evidence>
<protein>
    <submittedName>
        <fullName evidence="2">Uncharacterized protein</fullName>
    </submittedName>
</protein>
<dbReference type="Proteomes" id="UP000195437">
    <property type="component" value="Chromosome"/>
</dbReference>
<dbReference type="RefSeq" id="WP_087455844.1">
    <property type="nucleotide sequence ID" value="NZ_CP021434.1"/>
</dbReference>
<keyword evidence="1" id="KW-0812">Transmembrane</keyword>
<keyword evidence="1" id="KW-0472">Membrane</keyword>
<proteinExistence type="predicted"/>
<dbReference type="KEGG" id="tum:CBW65_04725"/>
<keyword evidence="3" id="KW-1185">Reference proteome</keyword>
<keyword evidence="1" id="KW-1133">Transmembrane helix</keyword>
<gene>
    <name evidence="2" type="ORF">CBW65_04725</name>
</gene>
<evidence type="ECO:0000313" key="3">
    <source>
        <dbReference type="Proteomes" id="UP000195437"/>
    </source>
</evidence>
<organism evidence="2 3">
    <name type="scientific">Tumebacillus avium</name>
    <dbReference type="NCBI Taxonomy" id="1903704"/>
    <lineage>
        <taxon>Bacteria</taxon>
        <taxon>Bacillati</taxon>
        <taxon>Bacillota</taxon>
        <taxon>Bacilli</taxon>
        <taxon>Bacillales</taxon>
        <taxon>Alicyclobacillaceae</taxon>
        <taxon>Tumebacillus</taxon>
    </lineage>
</organism>
<sequence length="59" mass="6403">MSWMFIVLALYAGYYTISYGSKVRRDGNRQASIGIFVIGGAVGALPVLLHFLLPRGGMP</sequence>
<feature type="transmembrane region" description="Helical" evidence="1">
    <location>
        <begin position="30"/>
        <end position="53"/>
    </location>
</feature>
<dbReference type="EMBL" id="CP021434">
    <property type="protein sequence ID" value="ARU60451.1"/>
    <property type="molecule type" value="Genomic_DNA"/>
</dbReference>
<dbReference type="AlphaFoldDB" id="A0A1Y0IIW7"/>